<gene>
    <name evidence="1" type="ORF">IPO85_13000</name>
</gene>
<dbReference type="AlphaFoldDB" id="A0A9D7SB38"/>
<comment type="caution">
    <text evidence="1">The sequence shown here is derived from an EMBL/GenBank/DDBJ whole genome shotgun (WGS) entry which is preliminary data.</text>
</comment>
<proteinExistence type="predicted"/>
<dbReference type="Pfam" id="PF20329">
    <property type="entry name" value="DUF6624"/>
    <property type="match status" value="1"/>
</dbReference>
<evidence type="ECO:0000313" key="2">
    <source>
        <dbReference type="Proteomes" id="UP000808349"/>
    </source>
</evidence>
<sequence>MIKIILFLFSAPILGQGWVPDQLPGVTNEVYKANIGLLKRIKSYNDVRDQFDAWNINSCYKNLNAPPDTVLKFMKLALFHYGHSICWNSLEKDTSRRLGFYKKYYGAKYIDTYNYFCFTCDSLKSTYNVSVRNLLQKLYFEDQKDRNEDFNLVGKISSQQIQERRREIYLHDSLHMVIVDSIIKIYNYPGNSIVGQQMSYYAFFIIQHAPKETMEKYYFYIKEAVDKGELDKYFLPFIEDRIAWLNGKKQKFGTQYKIIGKKVYLFPIENGRKVDELRKSYGLHPLKKEIRNIERELNAREAANH</sequence>
<name>A0A9D7SB38_9BACT</name>
<reference evidence="1 2" key="1">
    <citation type="submission" date="2020-10" db="EMBL/GenBank/DDBJ databases">
        <title>Connecting structure to function with the recovery of over 1000 high-quality activated sludge metagenome-assembled genomes encoding full-length rRNA genes using long-read sequencing.</title>
        <authorList>
            <person name="Singleton C.M."/>
            <person name="Petriglieri F."/>
            <person name="Kristensen J.M."/>
            <person name="Kirkegaard R.H."/>
            <person name="Michaelsen T.Y."/>
            <person name="Andersen M.H."/>
            <person name="Karst S.M."/>
            <person name="Dueholm M.S."/>
            <person name="Nielsen P.H."/>
            <person name="Albertsen M."/>
        </authorList>
    </citation>
    <scope>NUCLEOTIDE SEQUENCE [LARGE SCALE GENOMIC DNA]</scope>
    <source>
        <strain evidence="1">Ribe_18-Q3-R11-54_BAT3C.373</strain>
    </source>
</reference>
<organism evidence="1 2">
    <name type="scientific">Candidatus Defluviibacterium haderslevense</name>
    <dbReference type="NCBI Taxonomy" id="2981993"/>
    <lineage>
        <taxon>Bacteria</taxon>
        <taxon>Pseudomonadati</taxon>
        <taxon>Bacteroidota</taxon>
        <taxon>Saprospiria</taxon>
        <taxon>Saprospirales</taxon>
        <taxon>Saprospiraceae</taxon>
        <taxon>Candidatus Defluviibacterium</taxon>
    </lineage>
</organism>
<evidence type="ECO:0000313" key="1">
    <source>
        <dbReference type="EMBL" id="MBK9718400.1"/>
    </source>
</evidence>
<accession>A0A9D7SB38</accession>
<dbReference type="InterPro" id="IPR046732">
    <property type="entry name" value="DUF6624"/>
</dbReference>
<protein>
    <submittedName>
        <fullName evidence="1">Uncharacterized protein</fullName>
    </submittedName>
</protein>
<dbReference type="Proteomes" id="UP000808349">
    <property type="component" value="Unassembled WGS sequence"/>
</dbReference>
<dbReference type="EMBL" id="JADKFW010000010">
    <property type="protein sequence ID" value="MBK9718400.1"/>
    <property type="molecule type" value="Genomic_DNA"/>
</dbReference>